<dbReference type="Proteomes" id="UP000308730">
    <property type="component" value="Unassembled WGS sequence"/>
</dbReference>
<dbReference type="GO" id="GO:0000278">
    <property type="term" value="P:mitotic cell cycle"/>
    <property type="evidence" value="ECO:0007669"/>
    <property type="project" value="InterPro"/>
</dbReference>
<dbReference type="AlphaFoldDB" id="A0A4S4MWR4"/>
<dbReference type="PANTHER" id="PTHR33365:SF4">
    <property type="entry name" value="CYCLOCHLOROTINE BIOSYNTHESIS PROTEIN O"/>
    <property type="match status" value="1"/>
</dbReference>
<evidence type="ECO:0000256" key="3">
    <source>
        <dbReference type="SAM" id="Phobius"/>
    </source>
</evidence>
<dbReference type="EMBL" id="SGPM01000082">
    <property type="protein sequence ID" value="THH30405.1"/>
    <property type="molecule type" value="Genomic_DNA"/>
</dbReference>
<comment type="pathway">
    <text evidence="1">Mycotoxin biosynthesis.</text>
</comment>
<name>A0A4S4MWR4_9APHY</name>
<evidence type="ECO:0000313" key="5">
    <source>
        <dbReference type="Proteomes" id="UP000308730"/>
    </source>
</evidence>
<evidence type="ECO:0000256" key="2">
    <source>
        <dbReference type="ARBA" id="ARBA00035112"/>
    </source>
</evidence>
<dbReference type="GO" id="GO:0042729">
    <property type="term" value="C:DASH complex"/>
    <property type="evidence" value="ECO:0007669"/>
    <property type="project" value="InterPro"/>
</dbReference>
<gene>
    <name evidence="4" type="ORF">EUX98_g3775</name>
</gene>
<proteinExistence type="inferred from homology"/>
<dbReference type="PANTHER" id="PTHR33365">
    <property type="entry name" value="YALI0B05434P"/>
    <property type="match status" value="1"/>
</dbReference>
<dbReference type="InterPro" id="IPR021765">
    <property type="entry name" value="UstYa-like"/>
</dbReference>
<evidence type="ECO:0000313" key="4">
    <source>
        <dbReference type="EMBL" id="THH30405.1"/>
    </source>
</evidence>
<dbReference type="OrthoDB" id="3230169at2759"/>
<reference evidence="4 5" key="1">
    <citation type="submission" date="2019-02" db="EMBL/GenBank/DDBJ databases">
        <title>Genome sequencing of the rare red list fungi Antrodiella citrinella (Flaviporus citrinellus).</title>
        <authorList>
            <person name="Buettner E."/>
            <person name="Kellner H."/>
        </authorList>
    </citation>
    <scope>NUCLEOTIDE SEQUENCE [LARGE SCALE GENOMIC DNA]</scope>
    <source>
        <strain evidence="4 5">DSM 108506</strain>
    </source>
</reference>
<sequence length="311" mass="35150">MDDHQYSPLLGELTYEHENLKDTTSPPVAYFSSRRRQFALWAALTVETIAIICLLSVLWARTRPQCPTNPVYPQVLYSPAQEALEYQPKTFAMGFGRHKTIYQGEPSDEVDRAWDDLYNSFGLSQIPKAQARLLPNKTLPIPGDEENYAVGLAVFHQLHCLNLLRQGLSPEYYRDPVTGTIGNVSPEDWPEHAGHCLDNIRQSLMCAADISLSKLLEKKKEFEAIMALEKASGKFVERMEELANDFDVVADAGKVHGEVLQQWPNMFRILGLFLASRHRQAESDELPTEHAGERLVRVPIEELQATTKEAS</sequence>
<accession>A0A4S4MWR4</accession>
<comment type="similarity">
    <text evidence="2">Belongs to the ustYa family.</text>
</comment>
<evidence type="ECO:0000256" key="1">
    <source>
        <dbReference type="ARBA" id="ARBA00004685"/>
    </source>
</evidence>
<organism evidence="4 5">
    <name type="scientific">Antrodiella citrinella</name>
    <dbReference type="NCBI Taxonomy" id="2447956"/>
    <lineage>
        <taxon>Eukaryota</taxon>
        <taxon>Fungi</taxon>
        <taxon>Dikarya</taxon>
        <taxon>Basidiomycota</taxon>
        <taxon>Agaricomycotina</taxon>
        <taxon>Agaricomycetes</taxon>
        <taxon>Polyporales</taxon>
        <taxon>Steccherinaceae</taxon>
        <taxon>Antrodiella</taxon>
    </lineage>
</organism>
<protein>
    <submittedName>
        <fullName evidence="4">Uncharacterized protein</fullName>
    </submittedName>
</protein>
<keyword evidence="3" id="KW-1133">Transmembrane helix</keyword>
<comment type="caution">
    <text evidence="4">The sequence shown here is derived from an EMBL/GenBank/DDBJ whole genome shotgun (WGS) entry which is preliminary data.</text>
</comment>
<dbReference type="Pfam" id="PF11807">
    <property type="entry name" value="UstYa"/>
    <property type="match status" value="1"/>
</dbReference>
<keyword evidence="5" id="KW-1185">Reference proteome</keyword>
<keyword evidence="3" id="KW-0812">Transmembrane</keyword>
<feature type="transmembrane region" description="Helical" evidence="3">
    <location>
        <begin position="38"/>
        <end position="60"/>
    </location>
</feature>
<dbReference type="GO" id="GO:0072686">
    <property type="term" value="C:mitotic spindle"/>
    <property type="evidence" value="ECO:0007669"/>
    <property type="project" value="InterPro"/>
</dbReference>
<dbReference type="GO" id="GO:0043386">
    <property type="term" value="P:mycotoxin biosynthetic process"/>
    <property type="evidence" value="ECO:0007669"/>
    <property type="project" value="InterPro"/>
</dbReference>
<keyword evidence="3" id="KW-0472">Membrane</keyword>